<dbReference type="EMBL" id="DSWI01000008">
    <property type="protein sequence ID" value="HFG19170.1"/>
    <property type="molecule type" value="Genomic_DNA"/>
</dbReference>
<reference evidence="1" key="1">
    <citation type="journal article" date="2020" name="mSystems">
        <title>Genome- and Community-Level Interaction Insights into Carbon Utilization and Element Cycling Functions of Hydrothermarchaeota in Hydrothermal Sediment.</title>
        <authorList>
            <person name="Zhou Z."/>
            <person name="Liu Y."/>
            <person name="Xu W."/>
            <person name="Pan J."/>
            <person name="Luo Z.H."/>
            <person name="Li M."/>
        </authorList>
    </citation>
    <scope>NUCLEOTIDE SEQUENCE [LARGE SCALE GENOMIC DNA]</scope>
    <source>
        <strain evidence="1">SpSt-524</strain>
    </source>
</reference>
<dbReference type="InterPro" id="IPR023203">
    <property type="entry name" value="TTHA0068_sf"/>
</dbReference>
<dbReference type="Pfam" id="PF03745">
    <property type="entry name" value="DUF309"/>
    <property type="match status" value="1"/>
</dbReference>
<sequence>MQEVGLLNRPEYVEALELWRQGRFWEVHEALEPLWRQLSGPDRELTHGVILLAAALHKAKDNPRGGWRNFHKALRHLEGLPATYRGVRVAALIEATRQALQKDPVQIPIFPLLR</sequence>
<proteinExistence type="predicted"/>
<evidence type="ECO:0000313" key="1">
    <source>
        <dbReference type="EMBL" id="HFG19170.1"/>
    </source>
</evidence>
<comment type="caution">
    <text evidence="1">The sequence shown here is derived from an EMBL/GenBank/DDBJ whole genome shotgun (WGS) entry which is preliminary data.</text>
</comment>
<gene>
    <name evidence="1" type="ORF">ENS82_00410</name>
</gene>
<dbReference type="AlphaFoldDB" id="A0A7C3DE96"/>
<dbReference type="Gene3D" id="1.10.3450.10">
    <property type="entry name" value="TTHA0068-like"/>
    <property type="match status" value="1"/>
</dbReference>
<organism evidence="1">
    <name type="scientific">Meiothermus ruber</name>
    <dbReference type="NCBI Taxonomy" id="277"/>
    <lineage>
        <taxon>Bacteria</taxon>
        <taxon>Thermotogati</taxon>
        <taxon>Deinococcota</taxon>
        <taxon>Deinococci</taxon>
        <taxon>Thermales</taxon>
        <taxon>Thermaceae</taxon>
        <taxon>Meiothermus</taxon>
    </lineage>
</organism>
<accession>A0A7C3DE96</accession>
<name>A0A7C3DE96_MEIRU</name>
<dbReference type="InterPro" id="IPR005500">
    <property type="entry name" value="DUF309"/>
</dbReference>
<protein>
    <submittedName>
        <fullName evidence="1">DUF309 domain-containing protein</fullName>
    </submittedName>
</protein>
<dbReference type="PANTHER" id="PTHR34796:SF1">
    <property type="entry name" value="EXPRESSED PROTEIN"/>
    <property type="match status" value="1"/>
</dbReference>
<dbReference type="PANTHER" id="PTHR34796">
    <property type="entry name" value="EXPRESSED PROTEIN"/>
    <property type="match status" value="1"/>
</dbReference>
<dbReference type="SUPFAM" id="SSF140663">
    <property type="entry name" value="TTHA0068-like"/>
    <property type="match status" value="1"/>
</dbReference>